<dbReference type="RefSeq" id="WP_111598135.1">
    <property type="nucleotide sequence ID" value="NZ_QLLL01000004.1"/>
</dbReference>
<dbReference type="AlphaFoldDB" id="A0A327QLD6"/>
<proteinExistence type="predicted"/>
<organism evidence="2 3">
    <name type="scientific">Chitinophaga skermanii</name>
    <dbReference type="NCBI Taxonomy" id="331697"/>
    <lineage>
        <taxon>Bacteria</taxon>
        <taxon>Pseudomonadati</taxon>
        <taxon>Bacteroidota</taxon>
        <taxon>Chitinophagia</taxon>
        <taxon>Chitinophagales</taxon>
        <taxon>Chitinophagaceae</taxon>
        <taxon>Chitinophaga</taxon>
    </lineage>
</organism>
<evidence type="ECO:0000313" key="3">
    <source>
        <dbReference type="Proteomes" id="UP000249547"/>
    </source>
</evidence>
<accession>A0A327QLD6</accession>
<feature type="signal peptide" evidence="1">
    <location>
        <begin position="1"/>
        <end position="21"/>
    </location>
</feature>
<protein>
    <recommendedName>
        <fullName evidence="4">Spi protease inhibitor domain-containing protein</fullName>
    </recommendedName>
</protein>
<keyword evidence="3" id="KW-1185">Reference proteome</keyword>
<dbReference type="Proteomes" id="UP000249547">
    <property type="component" value="Unassembled WGS sequence"/>
</dbReference>
<comment type="caution">
    <text evidence="2">The sequence shown here is derived from an EMBL/GenBank/DDBJ whole genome shotgun (WGS) entry which is preliminary data.</text>
</comment>
<evidence type="ECO:0000313" key="2">
    <source>
        <dbReference type="EMBL" id="RAJ05131.1"/>
    </source>
</evidence>
<evidence type="ECO:0008006" key="4">
    <source>
        <dbReference type="Google" id="ProtNLM"/>
    </source>
</evidence>
<reference evidence="2 3" key="1">
    <citation type="submission" date="2018-06" db="EMBL/GenBank/DDBJ databases">
        <title>Genomic Encyclopedia of Archaeal and Bacterial Type Strains, Phase II (KMG-II): from individual species to whole genera.</title>
        <authorList>
            <person name="Goeker M."/>
        </authorList>
    </citation>
    <scope>NUCLEOTIDE SEQUENCE [LARGE SCALE GENOMIC DNA]</scope>
    <source>
        <strain evidence="2 3">DSM 23857</strain>
    </source>
</reference>
<feature type="chain" id="PRO_5016445913" description="Spi protease inhibitor domain-containing protein" evidence="1">
    <location>
        <begin position="22"/>
        <end position="250"/>
    </location>
</feature>
<dbReference type="EMBL" id="QLLL01000004">
    <property type="protein sequence ID" value="RAJ05131.1"/>
    <property type="molecule type" value="Genomic_DNA"/>
</dbReference>
<name>A0A327QLD6_9BACT</name>
<evidence type="ECO:0000256" key="1">
    <source>
        <dbReference type="SAM" id="SignalP"/>
    </source>
</evidence>
<dbReference type="OrthoDB" id="747120at2"/>
<gene>
    <name evidence="2" type="ORF">LX64_02285</name>
</gene>
<sequence length="250" mass="27908">MKLSSIFYPVLLLGTVLIACSKDDDDNNSNPSDLNTLYANSIKDAMVAEDNEVSNGLMAVTDANPAMVWKVINGQKYVLMATFMRFPGSYPVGDSITNSWGESWVFAPSQMKTKTNGVFTASSDTIQRVCQMLGLPPRNSRSNTHIAQVWVLPSRLYRPAGNPDITTTTAPVALMTTVSNDFKTWFDNYIIFAYYRTLTSDSDFHYPWTRLGYTYDWAPGAREEGCSEFVILPNSGMWVEKNTTASGFFK</sequence>
<keyword evidence="1" id="KW-0732">Signal</keyword>
<dbReference type="PROSITE" id="PS51257">
    <property type="entry name" value="PROKAR_LIPOPROTEIN"/>
    <property type="match status" value="1"/>
</dbReference>